<organism evidence="3 4">
    <name type="scientific">Periweissella fabalis</name>
    <dbReference type="NCBI Taxonomy" id="1070421"/>
    <lineage>
        <taxon>Bacteria</taxon>
        <taxon>Bacillati</taxon>
        <taxon>Bacillota</taxon>
        <taxon>Bacilli</taxon>
        <taxon>Lactobacillales</taxon>
        <taxon>Lactobacillaceae</taxon>
        <taxon>Periweissella</taxon>
    </lineage>
</organism>
<reference evidence="3 4" key="1">
    <citation type="submission" date="2020-04" db="EMBL/GenBank/DDBJ databases">
        <title>MicrobeNet Type strains.</title>
        <authorList>
            <person name="Nicholson A.C."/>
        </authorList>
    </citation>
    <scope>NUCLEOTIDE SEQUENCE [LARGE SCALE GENOMIC DNA]</scope>
    <source>
        <strain evidence="3 4">CCUG 61472</strain>
    </source>
</reference>
<dbReference type="InterPro" id="IPR054331">
    <property type="entry name" value="LiaF_TM"/>
</dbReference>
<protein>
    <recommendedName>
        <fullName evidence="2">LiaF transmembrane domain-containing protein</fullName>
    </recommendedName>
</protein>
<keyword evidence="4" id="KW-1185">Reference proteome</keyword>
<dbReference type="Proteomes" id="UP000549765">
    <property type="component" value="Unassembled WGS sequence"/>
</dbReference>
<gene>
    <name evidence="3" type="ORF">HF964_00650</name>
</gene>
<name>A0A7X6S2T9_9LACO</name>
<feature type="transmembrane region" description="Helical" evidence="1">
    <location>
        <begin position="7"/>
        <end position="25"/>
    </location>
</feature>
<evidence type="ECO:0000256" key="1">
    <source>
        <dbReference type="SAM" id="Phobius"/>
    </source>
</evidence>
<evidence type="ECO:0000259" key="2">
    <source>
        <dbReference type="Pfam" id="PF22570"/>
    </source>
</evidence>
<keyword evidence="1" id="KW-0812">Transmembrane</keyword>
<evidence type="ECO:0000313" key="3">
    <source>
        <dbReference type="EMBL" id="NKZ23327.1"/>
    </source>
</evidence>
<keyword evidence="1" id="KW-1133">Transmembrane helix</keyword>
<proteinExistence type="predicted"/>
<dbReference type="AlphaFoldDB" id="A0A7X6S2T9"/>
<dbReference type="RefSeq" id="WP_168721126.1">
    <property type="nucleotide sequence ID" value="NZ_JAAXPN010000001.1"/>
</dbReference>
<dbReference type="EMBL" id="JAAXPN010000001">
    <property type="protein sequence ID" value="NKZ23327.1"/>
    <property type="molecule type" value="Genomic_DNA"/>
</dbReference>
<keyword evidence="1" id="KW-0472">Membrane</keyword>
<feature type="domain" description="LiaF transmembrane" evidence="2">
    <location>
        <begin position="9"/>
        <end position="103"/>
    </location>
</feature>
<feature type="transmembrane region" description="Helical" evidence="1">
    <location>
        <begin position="78"/>
        <end position="98"/>
    </location>
</feature>
<sequence length="241" mass="26975">MNKNTIVPGLGFLAAGVFLVVYELGWLNFHVGMWTLIFTVILVFFMVKNLLKGGIVVPVASLAILTMLYANPLGIEKLVPWTIIAVAILMIIGLELIFKTKSRRYYIFNQGTEHNKFKKKYVYGPDDVQDSVASDLNLNANMTSTFRYVKSQDFQNGQVTAKMASVKIYFDKAHINTTATLNLDVNLSDVSIYVPRDWHVVNQVNPLLSDVEEKTPADEITTAELIITGNVNLSAVNIYHI</sequence>
<dbReference type="Pfam" id="PF22570">
    <property type="entry name" value="LiaF-TM"/>
    <property type="match status" value="1"/>
</dbReference>
<evidence type="ECO:0000313" key="4">
    <source>
        <dbReference type="Proteomes" id="UP000549765"/>
    </source>
</evidence>
<comment type="caution">
    <text evidence="3">The sequence shown here is derived from an EMBL/GenBank/DDBJ whole genome shotgun (WGS) entry which is preliminary data.</text>
</comment>
<accession>A0A7X6S2T9</accession>
<feature type="transmembrane region" description="Helical" evidence="1">
    <location>
        <begin position="31"/>
        <end position="47"/>
    </location>
</feature>
<feature type="transmembrane region" description="Helical" evidence="1">
    <location>
        <begin position="54"/>
        <end position="72"/>
    </location>
</feature>